<dbReference type="AlphaFoldDB" id="A0A9J7GF26"/>
<keyword evidence="3" id="KW-0808">Transferase</keyword>
<feature type="domain" description="Protein kinase" evidence="12">
    <location>
        <begin position="54"/>
        <end position="298"/>
    </location>
</feature>
<feature type="binding site" evidence="9">
    <location>
        <position position="83"/>
    </location>
    <ligand>
        <name>ATP</name>
        <dbReference type="ChEBI" id="CHEBI:30616"/>
    </ligand>
</feature>
<dbReference type="InterPro" id="IPR011009">
    <property type="entry name" value="Kinase-like_dom_sf"/>
</dbReference>
<dbReference type="RefSeq" id="XP_027284428.1">
    <property type="nucleotide sequence ID" value="XM_027428627.1"/>
</dbReference>
<evidence type="ECO:0000256" key="10">
    <source>
        <dbReference type="RuleBase" id="RU000304"/>
    </source>
</evidence>
<reference evidence="13" key="1">
    <citation type="journal article" date="2018" name="Biotechnol. Bioeng.">
        <title>A reference genome of the Chinese hamster based on a hybrid assembly strategy.</title>
        <authorList>
            <person name="Rupp O."/>
            <person name="MacDonald M.L."/>
            <person name="Li S."/>
            <person name="Dhiman H."/>
            <person name="Polson S."/>
            <person name="Griep S."/>
            <person name="Heffner K."/>
            <person name="Hernandez I."/>
            <person name="Brinkrolf K."/>
            <person name="Jadhav V."/>
            <person name="Samoudi M."/>
            <person name="Hao H."/>
            <person name="Kingham B."/>
            <person name="Goesmann A."/>
            <person name="Betenbaugh M.J."/>
            <person name="Lewis N.E."/>
            <person name="Borth N."/>
            <person name="Lee K.H."/>
        </authorList>
    </citation>
    <scope>NUCLEOTIDE SEQUENCE [LARGE SCALE GENOMIC DNA]</scope>
    <source>
        <strain evidence="13">17A/GY</strain>
    </source>
</reference>
<sequence length="446" mass="50523">MGICSYHYSPGPDMNLFFKLPHCEFGSSHINEDLIMEQGREACYSCEESFLTDYKMMMTVGHGHFSEVKLAFHLPTVTCVAVKVLRMKNTSLVANEVSIMKSLQHPNIIKLFHQSRDTTYFVMEHASQGDLLRHILELGSFQESEARRLFTQILLAMQYCHGNNIAHGDIKANNVLLDRRGNAKLCDFGLATKVIPGQKLRNFCGTLPYCAPELFVEKAYDGCAADIWSLGVLLFLMVVGRFPFWARSPKGVRRQILPANFRIPEHVSIDIFNVIVEMLMINPDRRPTIDQIMTRPMIRASKARSPPMSTQKCPCTVSPGIVSTMTVLGYKSEEIIDSLRDQNYNQVMATYLILQHQSPGGDCGHHQVKPMQPGHVLNLADLLTFSVPLRRATEPATLNFTLPSKPQEKEDKKNARQVGTRHSMPATLFCQSERTYHSHLVYQNRH</sequence>
<evidence type="ECO:0000256" key="1">
    <source>
        <dbReference type="ARBA" id="ARBA00012513"/>
    </source>
</evidence>
<dbReference type="InterPro" id="IPR017441">
    <property type="entry name" value="Protein_kinase_ATP_BS"/>
</dbReference>
<dbReference type="GO" id="GO:0005737">
    <property type="term" value="C:cytoplasm"/>
    <property type="evidence" value="ECO:0007669"/>
    <property type="project" value="TreeGrafter"/>
</dbReference>
<dbReference type="PANTHER" id="PTHR24346">
    <property type="entry name" value="MAP/MICROTUBULE AFFINITY-REGULATING KINASE"/>
    <property type="match status" value="1"/>
</dbReference>
<dbReference type="GO" id="GO:0035556">
    <property type="term" value="P:intracellular signal transduction"/>
    <property type="evidence" value="ECO:0007669"/>
    <property type="project" value="TreeGrafter"/>
</dbReference>
<evidence type="ECO:0000256" key="6">
    <source>
        <dbReference type="ARBA" id="ARBA00022840"/>
    </source>
</evidence>
<evidence type="ECO:0000313" key="14">
    <source>
        <dbReference type="RefSeq" id="XP_027284428.1"/>
    </source>
</evidence>
<proteinExistence type="inferred from homology"/>
<dbReference type="PROSITE" id="PS00107">
    <property type="entry name" value="PROTEIN_KINASE_ATP"/>
    <property type="match status" value="1"/>
</dbReference>
<comment type="catalytic activity">
    <reaction evidence="8">
        <text>L-seryl-[protein] + ATP = O-phospho-L-seryl-[protein] + ADP + H(+)</text>
        <dbReference type="Rhea" id="RHEA:17989"/>
        <dbReference type="Rhea" id="RHEA-COMP:9863"/>
        <dbReference type="Rhea" id="RHEA-COMP:11604"/>
        <dbReference type="ChEBI" id="CHEBI:15378"/>
        <dbReference type="ChEBI" id="CHEBI:29999"/>
        <dbReference type="ChEBI" id="CHEBI:30616"/>
        <dbReference type="ChEBI" id="CHEBI:83421"/>
        <dbReference type="ChEBI" id="CHEBI:456216"/>
        <dbReference type="EC" id="2.7.11.1"/>
    </reaction>
</comment>
<dbReference type="GO" id="GO:0005524">
    <property type="term" value="F:ATP binding"/>
    <property type="evidence" value="ECO:0007669"/>
    <property type="project" value="UniProtKB-UniRule"/>
</dbReference>
<reference evidence="13" key="2">
    <citation type="journal article" date="2020" name="Biotechnol. Bioeng.">
        <title>Chromosome-scale scaffolds for the Chinese hamster reference genome assembly to facilitate the study of the CHO epigenome.</title>
        <authorList>
            <person name="Hilliard W."/>
            <person name="MacDonald M."/>
            <person name="Lee K.H."/>
        </authorList>
    </citation>
    <scope>NUCLEOTIDE SEQUENCE [LARGE SCALE GENOMIC DNA]</scope>
    <source>
        <strain evidence="13">17A/GY</strain>
    </source>
</reference>
<dbReference type="SMART" id="SM00220">
    <property type="entry name" value="S_TKc"/>
    <property type="match status" value="1"/>
</dbReference>
<dbReference type="PROSITE" id="PS00108">
    <property type="entry name" value="PROTEIN_KINASE_ST"/>
    <property type="match status" value="1"/>
</dbReference>
<dbReference type="InterPro" id="IPR008271">
    <property type="entry name" value="Ser/Thr_kinase_AS"/>
</dbReference>
<keyword evidence="13" id="KW-1185">Reference proteome</keyword>
<evidence type="ECO:0000256" key="4">
    <source>
        <dbReference type="ARBA" id="ARBA00022741"/>
    </source>
</evidence>
<organism evidence="13 14">
    <name type="scientific">Cricetulus griseus</name>
    <name type="common">Chinese hamster</name>
    <name type="synonym">Cricetulus barabensis griseus</name>
    <dbReference type="NCBI Taxonomy" id="10029"/>
    <lineage>
        <taxon>Eukaryota</taxon>
        <taxon>Metazoa</taxon>
        <taxon>Chordata</taxon>
        <taxon>Craniata</taxon>
        <taxon>Vertebrata</taxon>
        <taxon>Euteleostomi</taxon>
        <taxon>Mammalia</taxon>
        <taxon>Eutheria</taxon>
        <taxon>Euarchontoglires</taxon>
        <taxon>Glires</taxon>
        <taxon>Rodentia</taxon>
        <taxon>Myomorpha</taxon>
        <taxon>Muroidea</taxon>
        <taxon>Cricetidae</taxon>
        <taxon>Cricetinae</taxon>
        <taxon>Cricetulus</taxon>
    </lineage>
</organism>
<dbReference type="PROSITE" id="PS50011">
    <property type="entry name" value="PROTEIN_KINASE_DOM"/>
    <property type="match status" value="1"/>
</dbReference>
<evidence type="ECO:0000256" key="9">
    <source>
        <dbReference type="PROSITE-ProRule" id="PRU10141"/>
    </source>
</evidence>
<evidence type="ECO:0000256" key="3">
    <source>
        <dbReference type="ARBA" id="ARBA00022679"/>
    </source>
</evidence>
<dbReference type="EC" id="2.7.11.1" evidence="1"/>
<keyword evidence="5" id="KW-0418">Kinase</keyword>
<dbReference type="RefSeq" id="XP_007651785.3">
    <property type="nucleotide sequence ID" value="XM_007653595.4"/>
</dbReference>
<dbReference type="PANTHER" id="PTHR24346:SF3">
    <property type="entry name" value="GENE 10662-RELATED"/>
    <property type="match status" value="1"/>
</dbReference>
<dbReference type="InterPro" id="IPR000719">
    <property type="entry name" value="Prot_kinase_dom"/>
</dbReference>
<evidence type="ECO:0000256" key="8">
    <source>
        <dbReference type="ARBA" id="ARBA00048679"/>
    </source>
</evidence>
<evidence type="ECO:0000313" key="13">
    <source>
        <dbReference type="Proteomes" id="UP001108280"/>
    </source>
</evidence>
<keyword evidence="6 9" id="KW-0067">ATP-binding</keyword>
<comment type="catalytic activity">
    <reaction evidence="7">
        <text>L-threonyl-[protein] + ATP = O-phospho-L-threonyl-[protein] + ADP + H(+)</text>
        <dbReference type="Rhea" id="RHEA:46608"/>
        <dbReference type="Rhea" id="RHEA-COMP:11060"/>
        <dbReference type="Rhea" id="RHEA-COMP:11605"/>
        <dbReference type="ChEBI" id="CHEBI:15378"/>
        <dbReference type="ChEBI" id="CHEBI:30013"/>
        <dbReference type="ChEBI" id="CHEBI:30616"/>
        <dbReference type="ChEBI" id="CHEBI:61977"/>
        <dbReference type="ChEBI" id="CHEBI:456216"/>
        <dbReference type="EC" id="2.7.11.1"/>
    </reaction>
</comment>
<dbReference type="GO" id="GO:0000226">
    <property type="term" value="P:microtubule cytoskeleton organization"/>
    <property type="evidence" value="ECO:0007669"/>
    <property type="project" value="TreeGrafter"/>
</dbReference>
<dbReference type="FunFam" id="1.10.510.10:FF:000571">
    <property type="entry name" value="Maternal embryonic leucine zipper kinase"/>
    <property type="match status" value="1"/>
</dbReference>
<evidence type="ECO:0000256" key="7">
    <source>
        <dbReference type="ARBA" id="ARBA00047899"/>
    </source>
</evidence>
<evidence type="ECO:0000256" key="2">
    <source>
        <dbReference type="ARBA" id="ARBA00022527"/>
    </source>
</evidence>
<gene>
    <name evidence="14" type="primary">LOC100752478</name>
</gene>
<dbReference type="Gene3D" id="3.30.200.20">
    <property type="entry name" value="Phosphorylase Kinase, domain 1"/>
    <property type="match status" value="1"/>
</dbReference>
<dbReference type="Pfam" id="PF00069">
    <property type="entry name" value="Pkinase"/>
    <property type="match status" value="1"/>
</dbReference>
<keyword evidence="4 9" id="KW-0547">Nucleotide-binding</keyword>
<reference evidence="14" key="3">
    <citation type="submission" date="2025-08" db="UniProtKB">
        <authorList>
            <consortium name="RefSeq"/>
        </authorList>
    </citation>
    <scope>IDENTIFICATION</scope>
    <source>
        <strain evidence="14">17A/GY</strain>
        <tissue evidence="14">Liver</tissue>
    </source>
</reference>
<comment type="similarity">
    <text evidence="10">Belongs to the protein kinase superfamily.</text>
</comment>
<evidence type="ECO:0000259" key="12">
    <source>
        <dbReference type="PROSITE" id="PS50011"/>
    </source>
</evidence>
<dbReference type="FunFam" id="1.10.8.10:FF:000005">
    <property type="entry name" value="Non-specific serine/threonine protein kinase"/>
    <property type="match status" value="1"/>
</dbReference>
<dbReference type="GeneID" id="100752478"/>
<evidence type="ECO:0000256" key="11">
    <source>
        <dbReference type="SAM" id="MobiDB-lite"/>
    </source>
</evidence>
<dbReference type="CDD" id="cd14337">
    <property type="entry name" value="UBA_MARK_Par1"/>
    <property type="match status" value="1"/>
</dbReference>
<dbReference type="CDD" id="cd14003">
    <property type="entry name" value="STKc_AMPK-like"/>
    <property type="match status" value="1"/>
</dbReference>
<feature type="region of interest" description="Disordered" evidence="11">
    <location>
        <begin position="401"/>
        <end position="420"/>
    </location>
</feature>
<dbReference type="OrthoDB" id="9396925at2759"/>
<protein>
    <recommendedName>
        <fullName evidence="1">non-specific serine/threonine protein kinase</fullName>
        <ecNumber evidence="1">2.7.11.1</ecNumber>
    </recommendedName>
</protein>
<dbReference type="KEGG" id="cge:100752478"/>
<dbReference type="Proteomes" id="UP001108280">
    <property type="component" value="Chromosome 8"/>
</dbReference>
<evidence type="ECO:0000256" key="5">
    <source>
        <dbReference type="ARBA" id="ARBA00022777"/>
    </source>
</evidence>
<dbReference type="SUPFAM" id="SSF56112">
    <property type="entry name" value="Protein kinase-like (PK-like)"/>
    <property type="match status" value="1"/>
</dbReference>
<name>A0A9J7GF26_CRIGR</name>
<dbReference type="Gene3D" id="1.10.510.10">
    <property type="entry name" value="Transferase(Phosphotransferase) domain 1"/>
    <property type="match status" value="1"/>
</dbReference>
<dbReference type="Gene3D" id="1.10.8.10">
    <property type="entry name" value="DNA helicase RuvA subunit, C-terminal domain"/>
    <property type="match status" value="1"/>
</dbReference>
<accession>A0A9J7GF26</accession>
<dbReference type="GO" id="GO:0050321">
    <property type="term" value="F:tau-protein kinase activity"/>
    <property type="evidence" value="ECO:0007669"/>
    <property type="project" value="TreeGrafter"/>
</dbReference>
<keyword evidence="2 10" id="KW-0723">Serine/threonine-protein kinase</keyword>